<accession>A0A0V1AVV2</accession>
<name>A0A0V1AVV2_TRISP</name>
<dbReference type="AlphaFoldDB" id="A0A0V1AVV2"/>
<dbReference type="EMBL" id="JYDH01000187">
    <property type="protein sequence ID" value="KRY28920.1"/>
    <property type="molecule type" value="Genomic_DNA"/>
</dbReference>
<reference evidence="1 2" key="1">
    <citation type="submission" date="2015-01" db="EMBL/GenBank/DDBJ databases">
        <title>Evolution of Trichinella species and genotypes.</title>
        <authorList>
            <person name="Korhonen P.K."/>
            <person name="Edoardo P."/>
            <person name="Giuseppe L.R."/>
            <person name="Gasser R.B."/>
        </authorList>
    </citation>
    <scope>NUCLEOTIDE SEQUENCE [LARGE SCALE GENOMIC DNA]</scope>
    <source>
        <strain evidence="1">ISS3</strain>
    </source>
</reference>
<evidence type="ECO:0000313" key="1">
    <source>
        <dbReference type="EMBL" id="KRY28920.1"/>
    </source>
</evidence>
<gene>
    <name evidence="1" type="ORF">T01_9876</name>
</gene>
<keyword evidence="2" id="KW-1185">Reference proteome</keyword>
<protein>
    <submittedName>
        <fullName evidence="1">Uncharacterized protein</fullName>
    </submittedName>
</protein>
<comment type="caution">
    <text evidence="1">The sequence shown here is derived from an EMBL/GenBank/DDBJ whole genome shotgun (WGS) entry which is preliminary data.</text>
</comment>
<dbReference type="InParanoid" id="A0A0V1AVV2"/>
<evidence type="ECO:0000313" key="2">
    <source>
        <dbReference type="Proteomes" id="UP000054776"/>
    </source>
</evidence>
<proteinExistence type="predicted"/>
<sequence>MLHLSFKYHFQVRSINCDVINFCLLNLKNTHVQTGSKISYNEKGSYFNQLLQYFKSPLAVL</sequence>
<organism evidence="1 2">
    <name type="scientific">Trichinella spiralis</name>
    <name type="common">Trichina worm</name>
    <dbReference type="NCBI Taxonomy" id="6334"/>
    <lineage>
        <taxon>Eukaryota</taxon>
        <taxon>Metazoa</taxon>
        <taxon>Ecdysozoa</taxon>
        <taxon>Nematoda</taxon>
        <taxon>Enoplea</taxon>
        <taxon>Dorylaimia</taxon>
        <taxon>Trichinellida</taxon>
        <taxon>Trichinellidae</taxon>
        <taxon>Trichinella</taxon>
    </lineage>
</organism>
<dbReference type="Proteomes" id="UP000054776">
    <property type="component" value="Unassembled WGS sequence"/>
</dbReference>